<evidence type="ECO:0000313" key="3">
    <source>
        <dbReference type="EMBL" id="MFL9878270.1"/>
    </source>
</evidence>
<reference evidence="3 4" key="1">
    <citation type="journal article" date="2024" name="Chem. Sci.">
        <title>Discovery of megapolipeptins by genome mining of a Burkholderiales bacteria collection.</title>
        <authorList>
            <person name="Paulo B.S."/>
            <person name="Recchia M.J.J."/>
            <person name="Lee S."/>
            <person name="Fergusson C.H."/>
            <person name="Romanowski S.B."/>
            <person name="Hernandez A."/>
            <person name="Krull N."/>
            <person name="Liu D.Y."/>
            <person name="Cavanagh H."/>
            <person name="Bos A."/>
            <person name="Gray C.A."/>
            <person name="Murphy B.T."/>
            <person name="Linington R.G."/>
            <person name="Eustaquio A.S."/>
        </authorList>
    </citation>
    <scope>NUCLEOTIDE SEQUENCE [LARGE SCALE GENOMIC DNA]</scope>
    <source>
        <strain evidence="3 4">RL21-008-BIB-B</strain>
    </source>
</reference>
<proteinExistence type="inferred from homology"/>
<dbReference type="Gene3D" id="2.40.160.20">
    <property type="match status" value="1"/>
</dbReference>
<keyword evidence="2" id="KW-0732">Signal</keyword>
<dbReference type="Proteomes" id="UP001629214">
    <property type="component" value="Unassembled WGS sequence"/>
</dbReference>
<sequence length="191" mass="20993">MKKIILLLQSLLLAAGLMASLANQAVAASDADSNTMNPPKPNLTFMARFSVDLVAPIWELGKTSDLGKRRIIPITGGNFKGPLINGEILNNGADWQTVTADGLAIIDTRYLLKMDDGELVYLQTRGVRYGPPEVMAEVAKGKPVDPSKYTFRLYMNFETASKKYDWLNRAMGVGYAMRLGNAVVYDAYLLN</sequence>
<evidence type="ECO:0000256" key="1">
    <source>
        <dbReference type="HAMAP-Rule" id="MF_00775"/>
    </source>
</evidence>
<evidence type="ECO:0000256" key="2">
    <source>
        <dbReference type="SAM" id="SignalP"/>
    </source>
</evidence>
<comment type="similarity">
    <text evidence="1">Belongs to the UPF0311 family.</text>
</comment>
<dbReference type="RefSeq" id="WP_408167081.1">
    <property type="nucleotide sequence ID" value="NZ_JAQQFR010000004.1"/>
</dbReference>
<dbReference type="EMBL" id="JAQQFR010000004">
    <property type="protein sequence ID" value="MFL9878270.1"/>
    <property type="molecule type" value="Genomic_DNA"/>
</dbReference>
<dbReference type="PANTHER" id="PTHR37315">
    <property type="entry name" value="UPF0311 PROTEIN BLR7842"/>
    <property type="match status" value="1"/>
</dbReference>
<dbReference type="PANTHER" id="PTHR37315:SF1">
    <property type="entry name" value="UPF0311 PROTEIN BLR7842"/>
    <property type="match status" value="1"/>
</dbReference>
<keyword evidence="4" id="KW-1185">Reference proteome</keyword>
<dbReference type="Pfam" id="PF11578">
    <property type="entry name" value="DUF3237"/>
    <property type="match status" value="1"/>
</dbReference>
<name>A0ABW8Z705_9BURK</name>
<feature type="signal peptide" evidence="2">
    <location>
        <begin position="1"/>
        <end position="27"/>
    </location>
</feature>
<accession>A0ABW8Z705</accession>
<feature type="chain" id="PRO_5045420803" description="UPF0311 protein PQR63_07760" evidence="2">
    <location>
        <begin position="28"/>
        <end position="191"/>
    </location>
</feature>
<comment type="caution">
    <text evidence="3">The sequence shown here is derived from an EMBL/GenBank/DDBJ whole genome shotgun (WGS) entry which is preliminary data.</text>
</comment>
<evidence type="ECO:0000313" key="4">
    <source>
        <dbReference type="Proteomes" id="UP001629214"/>
    </source>
</evidence>
<organism evidence="3 4">
    <name type="scientific">Herbaspirillum rhizosphaerae</name>
    <dbReference type="NCBI Taxonomy" id="346179"/>
    <lineage>
        <taxon>Bacteria</taxon>
        <taxon>Pseudomonadati</taxon>
        <taxon>Pseudomonadota</taxon>
        <taxon>Betaproteobacteria</taxon>
        <taxon>Burkholderiales</taxon>
        <taxon>Oxalobacteraceae</taxon>
        <taxon>Herbaspirillum</taxon>
    </lineage>
</organism>
<protein>
    <recommendedName>
        <fullName evidence="1">UPF0311 protein PQR63_07760</fullName>
    </recommendedName>
</protein>
<dbReference type="HAMAP" id="MF_00775">
    <property type="entry name" value="UPF0311"/>
    <property type="match status" value="1"/>
</dbReference>
<gene>
    <name evidence="3" type="ORF">PQR63_07760</name>
</gene>
<dbReference type="InterPro" id="IPR020915">
    <property type="entry name" value="UPF0311"/>
</dbReference>